<keyword evidence="2" id="KW-0245">EGF-like domain</keyword>
<sequence length="118" mass="12696">MTSTVTHSTTDTKIDVTPTELFLNNSSTNPTSGSPAHGCNNVNNCSGHGYCVGPDVCKCHDGFAGRKCKRCSKDRFGPTCSKCKDCEEGRCNEITGICDITTTKRVHTDVMRETTSSP</sequence>
<evidence type="ECO:0000259" key="3">
    <source>
        <dbReference type="PROSITE" id="PS50026"/>
    </source>
</evidence>
<keyword evidence="5" id="KW-1185">Reference proteome</keyword>
<evidence type="ECO:0000313" key="4">
    <source>
        <dbReference type="EMBL" id="CAH1781813.1"/>
    </source>
</evidence>
<evidence type="ECO:0000313" key="5">
    <source>
        <dbReference type="Proteomes" id="UP000749559"/>
    </source>
</evidence>
<dbReference type="EMBL" id="CAIIXF020000004">
    <property type="protein sequence ID" value="CAH1781813.1"/>
    <property type="molecule type" value="Genomic_DNA"/>
</dbReference>
<organism evidence="4 5">
    <name type="scientific">Owenia fusiformis</name>
    <name type="common">Polychaete worm</name>
    <dbReference type="NCBI Taxonomy" id="6347"/>
    <lineage>
        <taxon>Eukaryota</taxon>
        <taxon>Metazoa</taxon>
        <taxon>Spiralia</taxon>
        <taxon>Lophotrochozoa</taxon>
        <taxon>Annelida</taxon>
        <taxon>Polychaeta</taxon>
        <taxon>Sedentaria</taxon>
        <taxon>Canalipalpata</taxon>
        <taxon>Sabellida</taxon>
        <taxon>Oweniida</taxon>
        <taxon>Oweniidae</taxon>
        <taxon>Owenia</taxon>
    </lineage>
</organism>
<protein>
    <recommendedName>
        <fullName evidence="3">EGF-like domain-containing protein</fullName>
    </recommendedName>
</protein>
<dbReference type="InterPro" id="IPR013111">
    <property type="entry name" value="EGF_extracell"/>
</dbReference>
<keyword evidence="1 2" id="KW-1015">Disulfide bond</keyword>
<dbReference type="PROSITE" id="PS01248">
    <property type="entry name" value="EGF_LAM_1"/>
    <property type="match status" value="1"/>
</dbReference>
<feature type="disulfide bond" evidence="2">
    <location>
        <begin position="59"/>
        <end position="68"/>
    </location>
</feature>
<comment type="caution">
    <text evidence="4">The sequence shown here is derived from an EMBL/GenBank/DDBJ whole genome shotgun (WGS) entry which is preliminary data.</text>
</comment>
<accession>A0A8S4NJS1</accession>
<gene>
    <name evidence="4" type="ORF">OFUS_LOCUS8329</name>
</gene>
<dbReference type="Pfam" id="PF07974">
    <property type="entry name" value="EGF_2"/>
    <property type="match status" value="1"/>
</dbReference>
<feature type="domain" description="EGF-like" evidence="3">
    <location>
        <begin position="35"/>
        <end position="69"/>
    </location>
</feature>
<proteinExistence type="predicted"/>
<dbReference type="InterPro" id="IPR000742">
    <property type="entry name" value="EGF"/>
</dbReference>
<comment type="caution">
    <text evidence="2">Lacks conserved residue(s) required for the propagation of feature annotation.</text>
</comment>
<reference evidence="4" key="1">
    <citation type="submission" date="2022-03" db="EMBL/GenBank/DDBJ databases">
        <authorList>
            <person name="Martin C."/>
        </authorList>
    </citation>
    <scope>NUCLEOTIDE SEQUENCE</scope>
</reference>
<feature type="non-terminal residue" evidence="4">
    <location>
        <position position="118"/>
    </location>
</feature>
<dbReference type="AlphaFoldDB" id="A0A8S4NJS1"/>
<dbReference type="PROSITE" id="PS00022">
    <property type="entry name" value="EGF_1"/>
    <property type="match status" value="1"/>
</dbReference>
<evidence type="ECO:0000256" key="1">
    <source>
        <dbReference type="ARBA" id="ARBA00023157"/>
    </source>
</evidence>
<name>A0A8S4NJS1_OWEFU</name>
<evidence type="ECO:0000256" key="2">
    <source>
        <dbReference type="PROSITE-ProRule" id="PRU00076"/>
    </source>
</evidence>
<dbReference type="InterPro" id="IPR002049">
    <property type="entry name" value="LE_dom"/>
</dbReference>
<dbReference type="Gene3D" id="2.170.300.10">
    <property type="entry name" value="Tie2 ligand-binding domain superfamily"/>
    <property type="match status" value="1"/>
</dbReference>
<dbReference type="PROSITE" id="PS50026">
    <property type="entry name" value="EGF_3"/>
    <property type="match status" value="1"/>
</dbReference>
<dbReference type="Proteomes" id="UP000749559">
    <property type="component" value="Unassembled WGS sequence"/>
</dbReference>